<comment type="caution">
    <text evidence="2">The sequence shown here is derived from an EMBL/GenBank/DDBJ whole genome shotgun (WGS) entry which is preliminary data.</text>
</comment>
<gene>
    <name evidence="2" type="ORF">WAE58_08305</name>
</gene>
<evidence type="ECO:0000259" key="1">
    <source>
        <dbReference type="Pfam" id="PF06439"/>
    </source>
</evidence>
<reference evidence="2 3" key="1">
    <citation type="submission" date="2024-03" db="EMBL/GenBank/DDBJ databases">
        <title>Sequence of Lycoming College Course Isolates.</title>
        <authorList>
            <person name="Plotts O."/>
            <person name="Newman J."/>
        </authorList>
    </citation>
    <scope>NUCLEOTIDE SEQUENCE [LARGE SCALE GENOMIC DNA]</scope>
    <source>
        <strain evidence="2 3">CJB-3</strain>
    </source>
</reference>
<protein>
    <submittedName>
        <fullName evidence="2">DUF1080 domain-containing protein</fullName>
    </submittedName>
</protein>
<dbReference type="Pfam" id="PF06439">
    <property type="entry name" value="3keto-disac_hyd"/>
    <property type="match status" value="1"/>
</dbReference>
<dbReference type="Proteomes" id="UP001378956">
    <property type="component" value="Unassembled WGS sequence"/>
</dbReference>
<dbReference type="EMBL" id="JBBEUB010000002">
    <property type="protein sequence ID" value="MEJ2902425.1"/>
    <property type="molecule type" value="Genomic_DNA"/>
</dbReference>
<proteinExistence type="predicted"/>
<feature type="domain" description="3-keto-alpha-glucoside-1,2-lyase/3-keto-2-hydroxy-glucal hydratase" evidence="1">
    <location>
        <begin position="19"/>
        <end position="201"/>
    </location>
</feature>
<dbReference type="RefSeq" id="WP_337716126.1">
    <property type="nucleotide sequence ID" value="NZ_JBBEUB010000002.1"/>
</dbReference>
<sequence length="205" mass="23163">MNLLYGCRLSNKNISGKHFMTLFDGRTFNGWEGDTIKTWQIKDGVITGGSLSQEVPENDFLVTSNIYSDFKLRLKFKLTGNQGFVNAGVQFRSQRLTNPPNEMKGYQGDIGAGYWASLYDESRRNITLAMPDSTLIAKTLKPDDWNDFEILAEGNRIRIFLNGHQTIDYKETDPNIPQSGYIGLQIHGGGKAIVCYKDILIEKLR</sequence>
<evidence type="ECO:0000313" key="2">
    <source>
        <dbReference type="EMBL" id="MEJ2902425.1"/>
    </source>
</evidence>
<organism evidence="2 3">
    <name type="scientific">Pedobacter panaciterrae</name>
    <dbReference type="NCBI Taxonomy" id="363849"/>
    <lineage>
        <taxon>Bacteria</taxon>
        <taxon>Pseudomonadati</taxon>
        <taxon>Bacteroidota</taxon>
        <taxon>Sphingobacteriia</taxon>
        <taxon>Sphingobacteriales</taxon>
        <taxon>Sphingobacteriaceae</taxon>
        <taxon>Pedobacter</taxon>
    </lineage>
</organism>
<name>A0ABU8NLR0_9SPHI</name>
<accession>A0ABU8NLR0</accession>
<dbReference type="Gene3D" id="2.60.120.560">
    <property type="entry name" value="Exo-inulinase, domain 1"/>
    <property type="match status" value="1"/>
</dbReference>
<dbReference type="InterPro" id="IPR010496">
    <property type="entry name" value="AL/BT2_dom"/>
</dbReference>
<keyword evidence="3" id="KW-1185">Reference proteome</keyword>
<evidence type="ECO:0000313" key="3">
    <source>
        <dbReference type="Proteomes" id="UP001378956"/>
    </source>
</evidence>